<dbReference type="Gene3D" id="3.30.420.40">
    <property type="match status" value="2"/>
</dbReference>
<dbReference type="SUPFAM" id="SSF81383">
    <property type="entry name" value="F-box domain"/>
    <property type="match status" value="1"/>
</dbReference>
<dbReference type="Gene3D" id="3.90.640.10">
    <property type="entry name" value="Actin, Chain A, domain 4"/>
    <property type="match status" value="1"/>
</dbReference>
<dbReference type="PANTHER" id="PTHR11937">
    <property type="entry name" value="ACTIN"/>
    <property type="match status" value="1"/>
</dbReference>
<name>A0A9E7EDK3_9LILI</name>
<feature type="domain" description="F-box" evidence="3">
    <location>
        <begin position="149"/>
        <end position="179"/>
    </location>
</feature>
<organism evidence="4 5">
    <name type="scientific">Musa troglodytarum</name>
    <name type="common">fe'i banana</name>
    <dbReference type="NCBI Taxonomy" id="320322"/>
    <lineage>
        <taxon>Eukaryota</taxon>
        <taxon>Viridiplantae</taxon>
        <taxon>Streptophyta</taxon>
        <taxon>Embryophyta</taxon>
        <taxon>Tracheophyta</taxon>
        <taxon>Spermatophyta</taxon>
        <taxon>Magnoliopsida</taxon>
        <taxon>Liliopsida</taxon>
        <taxon>Zingiberales</taxon>
        <taxon>Musaceae</taxon>
        <taxon>Musa</taxon>
    </lineage>
</organism>
<keyword evidence="5" id="KW-1185">Reference proteome</keyword>
<dbReference type="SMART" id="SM00268">
    <property type="entry name" value="ACTIN"/>
    <property type="match status" value="1"/>
</dbReference>
<dbReference type="InterPro" id="IPR001810">
    <property type="entry name" value="F-box_dom"/>
</dbReference>
<accession>A0A9E7EDK3</accession>
<comment type="similarity">
    <text evidence="1">Belongs to the actin family.</text>
</comment>
<dbReference type="OrthoDB" id="7340501at2759"/>
<dbReference type="InterPro" id="IPR036047">
    <property type="entry name" value="F-box-like_dom_sf"/>
</dbReference>
<dbReference type="Pfam" id="PF00022">
    <property type="entry name" value="Actin"/>
    <property type="match status" value="1"/>
</dbReference>
<dbReference type="EMBL" id="CP097502">
    <property type="protein sequence ID" value="URD74947.1"/>
    <property type="molecule type" value="Genomic_DNA"/>
</dbReference>
<dbReference type="AlphaFoldDB" id="A0A9E7EDK3"/>
<dbReference type="Proteomes" id="UP001055439">
    <property type="component" value="Chromosome 1"/>
</dbReference>
<feature type="compositionally biased region" description="Pro residues" evidence="2">
    <location>
        <begin position="98"/>
        <end position="109"/>
    </location>
</feature>
<dbReference type="Gene3D" id="1.20.1280.50">
    <property type="match status" value="1"/>
</dbReference>
<evidence type="ECO:0000313" key="4">
    <source>
        <dbReference type="EMBL" id="URD74947.1"/>
    </source>
</evidence>
<sequence>MTVGSSYVPRFAHGAGTVGENPCRKLWFIAPPVLFEALTDPFSSSSASSSPFFVFSPISPDRNPNHFDHLQFLALPRRHEKEIDPVHFCRIFIFPPPRSSHKPAPPPNPRLGSDHMALNPRTPSSPGGGGAKEVLGLCSEPPRINFVPRVLKLLGPKEAARSGLVCKSWKVLVSDNRLWVFFLTHGKHPFDTVVFAETHLRSGPMMYFDHSQQISFMHIFAERAIVPGAIIVDGGSGYCKYGWSKYAAPSGRCATFLEFGNLESPVHSRLHHFFSTIYIRTKLLSDSNCCRMQVRASSHPIIVSVPICYSEGLYIHGFRELLCTYWIYTEAARASRRQFREAIYSVLFDMNAPAVCAIDQAVLALYAARRTSGIVVNIGFNVISVVPILRGKVMHQVGIEVLALGALKLTGFLKELMQQRNINFQSLYTVRTIKEKLCYVASDYDAELRKDTKRSCEVASEGLFTLSKECFQTGEILFQPHIGGLHSMGLHQAVALCMNHCLAAEVATNDGWFKTIVLAGGTSCLPGLPERLEKELHKLLPPLISEGIKVIPPPYGTDSAWFGAKIISNVSTFRDEWCITKKQFRQNSRRISGD</sequence>
<protein>
    <submittedName>
        <fullName evidence="4">Actin-related protein</fullName>
    </submittedName>
</protein>
<dbReference type="Pfam" id="PF12937">
    <property type="entry name" value="F-box-like"/>
    <property type="match status" value="1"/>
</dbReference>
<proteinExistence type="inferred from homology"/>
<evidence type="ECO:0000313" key="5">
    <source>
        <dbReference type="Proteomes" id="UP001055439"/>
    </source>
</evidence>
<gene>
    <name evidence="4" type="ORF">MUK42_35833</name>
</gene>
<evidence type="ECO:0000256" key="2">
    <source>
        <dbReference type="SAM" id="MobiDB-lite"/>
    </source>
</evidence>
<feature type="region of interest" description="Disordered" evidence="2">
    <location>
        <begin position="98"/>
        <end position="131"/>
    </location>
</feature>
<dbReference type="InterPro" id="IPR043129">
    <property type="entry name" value="ATPase_NBD"/>
</dbReference>
<evidence type="ECO:0000259" key="3">
    <source>
        <dbReference type="Pfam" id="PF12937"/>
    </source>
</evidence>
<reference evidence="4" key="1">
    <citation type="submission" date="2022-05" db="EMBL/GenBank/DDBJ databases">
        <title>The Musa troglodytarum L. genome provides insights into the mechanism of non-climacteric behaviour and enrichment of carotenoids.</title>
        <authorList>
            <person name="Wang J."/>
        </authorList>
    </citation>
    <scope>NUCLEOTIDE SEQUENCE</scope>
    <source>
        <tissue evidence="4">Leaf</tissue>
    </source>
</reference>
<dbReference type="InterPro" id="IPR004000">
    <property type="entry name" value="Actin"/>
</dbReference>
<dbReference type="SUPFAM" id="SSF53067">
    <property type="entry name" value="Actin-like ATPase domain"/>
    <property type="match status" value="2"/>
</dbReference>
<evidence type="ECO:0000256" key="1">
    <source>
        <dbReference type="RuleBase" id="RU000487"/>
    </source>
</evidence>